<keyword evidence="4" id="KW-0653">Protein transport</keyword>
<feature type="domain" description="Exocyst complex component EXOC2/Sec5 N-terminal" evidence="6">
    <location>
        <begin position="172"/>
        <end position="953"/>
    </location>
</feature>
<reference evidence="8" key="2">
    <citation type="submission" date="2013-12" db="EMBL/GenBank/DDBJ databases">
        <authorList>
            <person name="Yu Y."/>
            <person name="Lee S."/>
            <person name="de Baynast K."/>
            <person name="Wissotski M."/>
            <person name="Liu L."/>
            <person name="Talag J."/>
            <person name="Goicoechea J."/>
            <person name="Angelova A."/>
            <person name="Jetty R."/>
            <person name="Kudrna D."/>
            <person name="Golser W."/>
            <person name="Rivera L."/>
            <person name="Zhang J."/>
            <person name="Wing R."/>
        </authorList>
    </citation>
    <scope>NUCLEOTIDE SEQUENCE</scope>
</reference>
<feature type="compositionally biased region" description="Gly residues" evidence="5">
    <location>
        <begin position="50"/>
        <end position="64"/>
    </location>
</feature>
<feature type="compositionally biased region" description="Acidic residues" evidence="5">
    <location>
        <begin position="1"/>
        <end position="12"/>
    </location>
</feature>
<reference evidence="7" key="3">
    <citation type="submission" date="2015-04" db="UniProtKB">
        <authorList>
            <consortium name="EnsemblPlants"/>
        </authorList>
    </citation>
    <scope>IDENTIFICATION</scope>
</reference>
<dbReference type="EnsemblPlants" id="LPERR04G09250.1">
    <property type="protein sequence ID" value="LPERR04G09250.1"/>
    <property type="gene ID" value="LPERR04G09250"/>
</dbReference>
<dbReference type="SUPFAM" id="SSF74788">
    <property type="entry name" value="Cullin repeat-like"/>
    <property type="match status" value="1"/>
</dbReference>
<comment type="function">
    <text evidence="4">Component of the exocyst complex involved in the docking of exocytic vesicles with fusion sites on the plasma membrane.</text>
</comment>
<feature type="region of interest" description="Disordered" evidence="5">
    <location>
        <begin position="959"/>
        <end position="983"/>
    </location>
</feature>
<accession>A0A0D9W4W6</accession>
<dbReference type="Proteomes" id="UP000032180">
    <property type="component" value="Chromosome 4"/>
</dbReference>
<dbReference type="Pfam" id="PF15469">
    <property type="entry name" value="Sec5"/>
    <property type="match status" value="1"/>
</dbReference>
<evidence type="ECO:0000313" key="8">
    <source>
        <dbReference type="Proteomes" id="UP000032180"/>
    </source>
</evidence>
<sequence>MASDSDVDEDELLQMALQEQAARDLSHQRPAGAGKPVVNLVRPPAPTSRGGSGAGANGRGGGGPDKARQPSRGGAGGGGGGGDDDDDFEGRWGLRRRGAQELEARRRGRGMGIGEISISEGSPSMLARRVREMREARAAPTAQAVDQKAAAAAARKALTSVQTLPRGVEVLDPLGLGVMDNKSLRLITDASVSSPVSREKAQGLDPNMRDKVIYSSPSFDPKVFLSWVHKDTSAADLESGALTLKTDLKGRTQQKKQLVKENFDCFVSCKTTIDDIESKLRQIEEDPEGAGTSHLYSVTQKISSVANRAFEPLFERQAQAEKIRSVQGMLQRFRTLFNLPSAIRGNIRKGEYDLAVREYQKAKSIVLPSHVGILKRVLEEVEKVMQEFRGMLYKSMEDPHLDLAELENIVRLLLELEPETDPVWHYLNIQNSRIHGLFEKCTLDHEARMEVLQNKIREKILSDSKWRQLQQDSNKSLEVDSATGDSFQDDHLPANIMADEADILRAAYIRRLTGVLIQHVPAFWRLALSVFSGKFAKAAAGNVISDSDMNTRQSVNKADDKGEAKYTNHTLDEVASMVRATVSAFDTKVQSTFRDFEECNILCPFMGDTIKEIAKACHTLEGKDSSPTAVKMLRTLHFEMTKLYILRLCSWMRATTKEISKYETWFTLTTLERNKSLYAISSMPLELRDTTISAMDRIDFMILNLRSETAKSYDISQQLQEIQESVRLAFLNSFLDFAGYLERFGGELAQGRSNKENNHTLNGYVNGTDGETSSMDGDLYKKLLVVLSNIGYCKAELSDELYTKYRHIWSPVRDNDERSADMRDLMTSFSAIEEKVLEQYTFAKSNLIRNAARNYMLDSGINWGAAPVVKVYSGARPLLENAMKILVEGLIDIFLSIFHENKTKGLRLLDANGFCQLMLELEYFETILRAYLSTEAEQALRSLQENLLEKACESVAEALDNPGHHRRPTRGSEDAASDDRQSVSPDDLLINGMYRGLLDGTIYLYNFYEPGIIATMFSEDTISTCFSGTEY</sequence>
<keyword evidence="2 4" id="KW-0813">Transport</keyword>
<dbReference type="GO" id="GO:0000145">
    <property type="term" value="C:exocyst"/>
    <property type="evidence" value="ECO:0007669"/>
    <property type="project" value="UniProtKB-UniRule"/>
</dbReference>
<evidence type="ECO:0000313" key="7">
    <source>
        <dbReference type="EnsemblPlants" id="LPERR04G09250.1"/>
    </source>
</evidence>
<reference evidence="7 8" key="1">
    <citation type="submission" date="2012-08" db="EMBL/GenBank/DDBJ databases">
        <title>Oryza genome evolution.</title>
        <authorList>
            <person name="Wing R.A."/>
        </authorList>
    </citation>
    <scope>NUCLEOTIDE SEQUENCE</scope>
</reference>
<comment type="similarity">
    <text evidence="1 4">Belongs to the SEC5 family.</text>
</comment>
<dbReference type="HOGENOM" id="CLU_003742_0_0_1"/>
<proteinExistence type="inferred from homology"/>
<dbReference type="Gramene" id="LPERR04G09250.1">
    <property type="protein sequence ID" value="LPERR04G09250.1"/>
    <property type="gene ID" value="LPERR04G09250"/>
</dbReference>
<dbReference type="AlphaFoldDB" id="A0A0D9W4W6"/>
<dbReference type="eggNOG" id="KOG2347">
    <property type="taxonomic scope" value="Eukaryota"/>
</dbReference>
<dbReference type="PANTHER" id="PTHR13043:SF1">
    <property type="entry name" value="EXOCYST COMPLEX COMPONENT 2"/>
    <property type="match status" value="1"/>
</dbReference>
<feature type="compositionally biased region" description="Basic and acidic residues" evidence="5">
    <location>
        <begin position="970"/>
        <end position="981"/>
    </location>
</feature>
<dbReference type="InterPro" id="IPR039481">
    <property type="entry name" value="EXOC2/Sec5_N_dom"/>
</dbReference>
<evidence type="ECO:0000256" key="5">
    <source>
        <dbReference type="SAM" id="MobiDB-lite"/>
    </source>
</evidence>
<evidence type="ECO:0000259" key="6">
    <source>
        <dbReference type="Pfam" id="PF15469"/>
    </source>
</evidence>
<evidence type="ECO:0000256" key="3">
    <source>
        <dbReference type="ARBA" id="ARBA00022483"/>
    </source>
</evidence>
<evidence type="ECO:0000256" key="1">
    <source>
        <dbReference type="ARBA" id="ARBA00010578"/>
    </source>
</evidence>
<dbReference type="InterPro" id="IPR016159">
    <property type="entry name" value="Cullin_repeat-like_dom_sf"/>
</dbReference>
<dbReference type="InterPro" id="IPR029175">
    <property type="entry name" value="EXOC2/Sec5"/>
</dbReference>
<organism evidence="7 8">
    <name type="scientific">Leersia perrieri</name>
    <dbReference type="NCBI Taxonomy" id="77586"/>
    <lineage>
        <taxon>Eukaryota</taxon>
        <taxon>Viridiplantae</taxon>
        <taxon>Streptophyta</taxon>
        <taxon>Embryophyta</taxon>
        <taxon>Tracheophyta</taxon>
        <taxon>Spermatophyta</taxon>
        <taxon>Magnoliopsida</taxon>
        <taxon>Liliopsida</taxon>
        <taxon>Poales</taxon>
        <taxon>Poaceae</taxon>
        <taxon>BOP clade</taxon>
        <taxon>Oryzoideae</taxon>
        <taxon>Oryzeae</taxon>
        <taxon>Oryzinae</taxon>
        <taxon>Leersia</taxon>
    </lineage>
</organism>
<evidence type="ECO:0000256" key="4">
    <source>
        <dbReference type="RuleBase" id="RU365069"/>
    </source>
</evidence>
<name>A0A0D9W4W6_9ORYZ</name>
<dbReference type="PANTHER" id="PTHR13043">
    <property type="entry name" value="EXOCYST COMPLEX COMPONENT SEC5"/>
    <property type="match status" value="1"/>
</dbReference>
<dbReference type="STRING" id="77586.A0A0D9W4W6"/>
<dbReference type="GO" id="GO:0015031">
    <property type="term" value="P:protein transport"/>
    <property type="evidence" value="ECO:0007669"/>
    <property type="project" value="UniProtKB-KW"/>
</dbReference>
<dbReference type="GO" id="GO:0006887">
    <property type="term" value="P:exocytosis"/>
    <property type="evidence" value="ECO:0007669"/>
    <property type="project" value="UniProtKB-KW"/>
</dbReference>
<evidence type="ECO:0000256" key="2">
    <source>
        <dbReference type="ARBA" id="ARBA00022448"/>
    </source>
</evidence>
<keyword evidence="8" id="KW-1185">Reference proteome</keyword>
<keyword evidence="3 4" id="KW-0268">Exocytosis</keyword>
<protein>
    <recommendedName>
        <fullName evidence="4">Exocyst complex component SEC5</fullName>
    </recommendedName>
</protein>
<comment type="subunit">
    <text evidence="4">Component of the exocyst complex.</text>
</comment>
<dbReference type="GO" id="GO:0006893">
    <property type="term" value="P:Golgi to plasma membrane transport"/>
    <property type="evidence" value="ECO:0007669"/>
    <property type="project" value="UniProtKB-UniRule"/>
</dbReference>
<feature type="region of interest" description="Disordered" evidence="5">
    <location>
        <begin position="1"/>
        <end position="95"/>
    </location>
</feature>